<evidence type="ECO:0000313" key="2">
    <source>
        <dbReference type="EMBL" id="ANY71286.1"/>
    </source>
</evidence>
<evidence type="ECO:0008006" key="5">
    <source>
        <dbReference type="Google" id="ProtNLM"/>
    </source>
</evidence>
<evidence type="ECO:0000313" key="3">
    <source>
        <dbReference type="EMBL" id="OOC61352.1"/>
    </source>
</evidence>
<sequence length="157" mass="17457">MIQDILQKVEHIPILYQFISIFIISLIPFLEAHVAVPVGVLLKLPFVPIALLAVAGNWLSVMFVILFSSWIKSKFTDPNGDSFVHRRFQKGRLYFNRFGVPGLSLAGPIIGANHIGALICTMAAANKKNIIIWQTVSILLWAVGSGLLIYYGRGYFV</sequence>
<feature type="transmembrane region" description="Helical" evidence="1">
    <location>
        <begin position="46"/>
        <end position="67"/>
    </location>
</feature>
<dbReference type="InterPro" id="IPR009577">
    <property type="entry name" value="Sm_multidrug_ex"/>
</dbReference>
<keyword evidence="4" id="KW-1185">Reference proteome</keyword>
<dbReference type="Pfam" id="PF06695">
    <property type="entry name" value="Sm_multidrug_ex"/>
    <property type="match status" value="1"/>
</dbReference>
<feature type="transmembrane region" description="Helical" evidence="1">
    <location>
        <begin position="130"/>
        <end position="151"/>
    </location>
</feature>
<feature type="transmembrane region" description="Helical" evidence="1">
    <location>
        <begin position="12"/>
        <end position="34"/>
    </location>
</feature>
<dbReference type="AlphaFoldDB" id="A0A1B2DUA1"/>
<keyword evidence="1" id="KW-0812">Transmembrane</keyword>
<dbReference type="EMBL" id="CP016809">
    <property type="protein sequence ID" value="ANY71286.1"/>
    <property type="molecule type" value="Genomic_DNA"/>
</dbReference>
<reference evidence="2" key="1">
    <citation type="submission" date="2016-08" db="EMBL/GenBank/DDBJ databases">
        <title>Complete Genome Seqeunce of Paenibacillus sp. nov. IHBB 9852 from high altitute lake of Indian trans-Himalayas.</title>
        <authorList>
            <person name="Kiran S."/>
            <person name="Swarnkar M.K."/>
            <person name="Rana A."/>
            <person name="Tewari R."/>
            <person name="Gulati A."/>
        </authorList>
    </citation>
    <scope>NUCLEOTIDE SEQUENCE [LARGE SCALE GENOMIC DNA]</scope>
    <source>
        <strain evidence="2">IHBB 9852</strain>
    </source>
</reference>
<evidence type="ECO:0000313" key="4">
    <source>
        <dbReference type="Proteomes" id="UP000189059"/>
    </source>
</evidence>
<evidence type="ECO:0000256" key="1">
    <source>
        <dbReference type="SAM" id="Phobius"/>
    </source>
</evidence>
<name>A0A1B2DUA1_9BACL</name>
<dbReference type="Proteomes" id="UP000189059">
    <property type="component" value="Unassembled WGS sequence"/>
</dbReference>
<dbReference type="RefSeq" id="WP_157929249.1">
    <property type="nucleotide sequence ID" value="NZ_CP016809.1"/>
</dbReference>
<accession>A0A1B2DUA1</accession>
<reference evidence="3 4" key="2">
    <citation type="submission" date="2016-12" db="EMBL/GenBank/DDBJ databases">
        <title>Genome sequencing and description of Paenibacillus sp. nov. from high altitude lake in the Indian Trans- Himalayas.</title>
        <authorList>
            <person name="Kiran S."/>
            <person name="Swarnkar M.K."/>
            <person name="Rana A."/>
            <person name="Tewari R."/>
            <person name="Gulati A."/>
        </authorList>
    </citation>
    <scope>NUCLEOTIDE SEQUENCE [LARGE SCALE GENOMIC DNA]</scope>
    <source>
        <strain evidence="3 4">IHBB 9951</strain>
    </source>
</reference>
<keyword evidence="1" id="KW-1133">Transmembrane helix</keyword>
<dbReference type="EMBL" id="MRVI01000001">
    <property type="protein sequence ID" value="OOC61352.1"/>
    <property type="molecule type" value="Genomic_DNA"/>
</dbReference>
<organism evidence="2">
    <name type="scientific">Paenibacillus ihbetae</name>
    <dbReference type="NCBI Taxonomy" id="1870820"/>
    <lineage>
        <taxon>Bacteria</taxon>
        <taxon>Bacillati</taxon>
        <taxon>Bacillota</taxon>
        <taxon>Bacilli</taxon>
        <taxon>Bacillales</taxon>
        <taxon>Paenibacillaceae</taxon>
        <taxon>Paenibacillus</taxon>
    </lineage>
</organism>
<proteinExistence type="predicted"/>
<feature type="transmembrane region" description="Helical" evidence="1">
    <location>
        <begin position="98"/>
        <end position="124"/>
    </location>
</feature>
<keyword evidence="1" id="KW-0472">Membrane</keyword>
<dbReference type="KEGG" id="pib:BBD41_01055"/>
<gene>
    <name evidence="3" type="ORF">BBD40_05295</name>
    <name evidence="2" type="ORF">BBD41_01055</name>
</gene>
<protein>
    <recommendedName>
        <fullName evidence="5">Small multi-drug export protein</fullName>
    </recommendedName>
</protein>